<comment type="caution">
    <text evidence="2">The sequence shown here is derived from an EMBL/GenBank/DDBJ whole genome shotgun (WGS) entry which is preliminary data.</text>
</comment>
<evidence type="ECO:0000313" key="2">
    <source>
        <dbReference type="EMBL" id="GMH23967.1"/>
    </source>
</evidence>
<organism evidence="2 3">
    <name type="scientific">Nepenthes gracilis</name>
    <name type="common">Slender pitcher plant</name>
    <dbReference type="NCBI Taxonomy" id="150966"/>
    <lineage>
        <taxon>Eukaryota</taxon>
        <taxon>Viridiplantae</taxon>
        <taxon>Streptophyta</taxon>
        <taxon>Embryophyta</taxon>
        <taxon>Tracheophyta</taxon>
        <taxon>Spermatophyta</taxon>
        <taxon>Magnoliopsida</taxon>
        <taxon>eudicotyledons</taxon>
        <taxon>Gunneridae</taxon>
        <taxon>Pentapetalae</taxon>
        <taxon>Caryophyllales</taxon>
        <taxon>Nepenthaceae</taxon>
        <taxon>Nepenthes</taxon>
    </lineage>
</organism>
<sequence>MAVAESIPEFLGIVLAIMNDMKRNGGTKMTKRTQTPGQQPPSSSSAASSREMKVRSLMEIYEDLDNQE</sequence>
<feature type="region of interest" description="Disordered" evidence="1">
    <location>
        <begin position="24"/>
        <end position="52"/>
    </location>
</feature>
<dbReference type="Proteomes" id="UP001279734">
    <property type="component" value="Unassembled WGS sequence"/>
</dbReference>
<accession>A0AAD3XZU6</accession>
<gene>
    <name evidence="2" type="ORF">Nepgr_025810</name>
</gene>
<keyword evidence="3" id="KW-1185">Reference proteome</keyword>
<name>A0AAD3XZU6_NEPGR</name>
<feature type="compositionally biased region" description="Low complexity" evidence="1">
    <location>
        <begin position="40"/>
        <end position="49"/>
    </location>
</feature>
<proteinExistence type="predicted"/>
<protein>
    <submittedName>
        <fullName evidence="2">Uncharacterized protein</fullName>
    </submittedName>
</protein>
<dbReference type="AlphaFoldDB" id="A0AAD3XZU6"/>
<evidence type="ECO:0000256" key="1">
    <source>
        <dbReference type="SAM" id="MobiDB-lite"/>
    </source>
</evidence>
<dbReference type="EMBL" id="BSYO01000027">
    <property type="protein sequence ID" value="GMH23967.1"/>
    <property type="molecule type" value="Genomic_DNA"/>
</dbReference>
<evidence type="ECO:0000313" key="3">
    <source>
        <dbReference type="Proteomes" id="UP001279734"/>
    </source>
</evidence>
<reference evidence="2" key="1">
    <citation type="submission" date="2023-05" db="EMBL/GenBank/DDBJ databases">
        <title>Nepenthes gracilis genome sequencing.</title>
        <authorList>
            <person name="Fukushima K."/>
        </authorList>
    </citation>
    <scope>NUCLEOTIDE SEQUENCE</scope>
    <source>
        <strain evidence="2">SING2019-196</strain>
    </source>
</reference>